<keyword evidence="2" id="KW-1185">Reference proteome</keyword>
<accession>A0A1D7QJ75</accession>
<dbReference type="Proteomes" id="UP000094313">
    <property type="component" value="Chromosome"/>
</dbReference>
<evidence type="ECO:0008006" key="3">
    <source>
        <dbReference type="Google" id="ProtNLM"/>
    </source>
</evidence>
<proteinExistence type="predicted"/>
<dbReference type="EMBL" id="CP017141">
    <property type="protein sequence ID" value="AOM78724.1"/>
    <property type="molecule type" value="Genomic_DNA"/>
</dbReference>
<dbReference type="RefSeq" id="WP_069380388.1">
    <property type="nucleotide sequence ID" value="NZ_CP017141.1"/>
</dbReference>
<sequence>MNSKICGACGTEFSSGSSILHLPFLSPKGVVLCGDTFYISPSKKHMAAMYSYPNRIPLAIKETRRIKDLMMDLEFDTMHGFYADQNVYLDAKVILEDSMNRYI</sequence>
<dbReference type="OrthoDB" id="2373347at2"/>
<reference evidence="1 2" key="1">
    <citation type="submission" date="2016-08" db="EMBL/GenBank/DDBJ databases">
        <authorList>
            <person name="Seilhamer J.J."/>
        </authorList>
    </citation>
    <scope>NUCLEOTIDE SEQUENCE [LARGE SCALE GENOMIC DNA]</scope>
    <source>
        <strain evidence="1 2">DX4</strain>
    </source>
</reference>
<evidence type="ECO:0000313" key="2">
    <source>
        <dbReference type="Proteomes" id="UP000094313"/>
    </source>
</evidence>
<gene>
    <name evidence="1" type="ORF">BFS30_17005</name>
</gene>
<name>A0A1D7QJ75_9SPHI</name>
<organism evidence="1 2">
    <name type="scientific">Pedobacter steynii</name>
    <dbReference type="NCBI Taxonomy" id="430522"/>
    <lineage>
        <taxon>Bacteria</taxon>
        <taxon>Pseudomonadati</taxon>
        <taxon>Bacteroidota</taxon>
        <taxon>Sphingobacteriia</taxon>
        <taxon>Sphingobacteriales</taxon>
        <taxon>Sphingobacteriaceae</taxon>
        <taxon>Pedobacter</taxon>
    </lineage>
</organism>
<dbReference type="KEGG" id="psty:BFS30_17005"/>
<protein>
    <recommendedName>
        <fullName evidence="3">Metallo-beta-lactamase domain-containing protein</fullName>
    </recommendedName>
</protein>
<dbReference type="PANTHER" id="PTHR36839:SF1">
    <property type="entry name" value="METALLO-BETA-LACTAMASE FAMILY PROTEIN (AFU_ORTHOLOGUE AFUA_5G12770)"/>
    <property type="match status" value="1"/>
</dbReference>
<dbReference type="PANTHER" id="PTHR36839">
    <property type="entry name" value="METALLO-BETA-LACTAMASE FAMILY PROTEIN (AFU_ORTHOLOGUE AFUA_5G12770)"/>
    <property type="match status" value="1"/>
</dbReference>
<evidence type="ECO:0000313" key="1">
    <source>
        <dbReference type="EMBL" id="AOM78724.1"/>
    </source>
</evidence>
<dbReference type="AlphaFoldDB" id="A0A1D7QJ75"/>